<reference evidence="8" key="1">
    <citation type="submission" date="2016-11" db="EMBL/GenBank/DDBJ databases">
        <authorList>
            <person name="Shukria A."/>
            <person name="Stevens D.C."/>
        </authorList>
    </citation>
    <scope>NUCLEOTIDE SEQUENCE [LARGE SCALE GENOMIC DNA]</scope>
    <source>
        <strain evidence="8">Cbfe23</strain>
    </source>
</reference>
<gene>
    <name evidence="7" type="ORF">BON30_28215</name>
</gene>
<protein>
    <recommendedName>
        <fullName evidence="6">Metallo-beta-lactamase domain-containing protein</fullName>
    </recommendedName>
</protein>
<dbReference type="AlphaFoldDB" id="A0A1L9B4R2"/>
<dbReference type="Proteomes" id="UP000182229">
    <property type="component" value="Unassembled WGS sequence"/>
</dbReference>
<keyword evidence="3" id="KW-0378">Hydrolase</keyword>
<feature type="signal peptide" evidence="5">
    <location>
        <begin position="1"/>
        <end position="35"/>
    </location>
</feature>
<evidence type="ECO:0000256" key="4">
    <source>
        <dbReference type="ARBA" id="ARBA00022833"/>
    </source>
</evidence>
<evidence type="ECO:0000313" key="7">
    <source>
        <dbReference type="EMBL" id="OJH37203.1"/>
    </source>
</evidence>
<reference evidence="7 8" key="2">
    <citation type="submission" date="2016-12" db="EMBL/GenBank/DDBJ databases">
        <title>Draft Genome Sequence of Cystobacter ferrugineus Strain Cbfe23.</title>
        <authorList>
            <person name="Akbar S."/>
            <person name="Dowd S.E."/>
            <person name="Stevens D.C."/>
        </authorList>
    </citation>
    <scope>NUCLEOTIDE SEQUENCE [LARGE SCALE GENOMIC DNA]</scope>
    <source>
        <strain evidence="7 8">Cbfe23</strain>
    </source>
</reference>
<keyword evidence="8" id="KW-1185">Reference proteome</keyword>
<keyword evidence="2" id="KW-0479">Metal-binding</keyword>
<dbReference type="Gene3D" id="3.60.15.10">
    <property type="entry name" value="Ribonuclease Z/Hydroxyacylglutathione hydrolase-like"/>
    <property type="match status" value="1"/>
</dbReference>
<evidence type="ECO:0000313" key="8">
    <source>
        <dbReference type="Proteomes" id="UP000182229"/>
    </source>
</evidence>
<dbReference type="PANTHER" id="PTHR42978">
    <property type="entry name" value="QUORUM-QUENCHING LACTONASE YTNP-RELATED-RELATED"/>
    <property type="match status" value="1"/>
</dbReference>
<dbReference type="InterPro" id="IPR001279">
    <property type="entry name" value="Metallo-B-lactamas"/>
</dbReference>
<dbReference type="STRING" id="83449.BON30_28215"/>
<evidence type="ECO:0000256" key="1">
    <source>
        <dbReference type="ARBA" id="ARBA00007749"/>
    </source>
</evidence>
<name>A0A1L9B4R2_9BACT</name>
<dbReference type="GO" id="GO:0016787">
    <property type="term" value="F:hydrolase activity"/>
    <property type="evidence" value="ECO:0007669"/>
    <property type="project" value="UniProtKB-KW"/>
</dbReference>
<dbReference type="InterPro" id="IPR051013">
    <property type="entry name" value="MBL_superfamily_lactonases"/>
</dbReference>
<evidence type="ECO:0000259" key="6">
    <source>
        <dbReference type="SMART" id="SM00849"/>
    </source>
</evidence>
<feature type="chain" id="PRO_5013154637" description="Metallo-beta-lactamase domain-containing protein" evidence="5">
    <location>
        <begin position="36"/>
        <end position="332"/>
    </location>
</feature>
<keyword evidence="4" id="KW-0862">Zinc</keyword>
<dbReference type="PANTHER" id="PTHR42978:SF3">
    <property type="entry name" value="BLR3078 PROTEIN"/>
    <property type="match status" value="1"/>
</dbReference>
<evidence type="ECO:0000256" key="2">
    <source>
        <dbReference type="ARBA" id="ARBA00022723"/>
    </source>
</evidence>
<dbReference type="GO" id="GO:0046872">
    <property type="term" value="F:metal ion binding"/>
    <property type="evidence" value="ECO:0007669"/>
    <property type="project" value="UniProtKB-KW"/>
</dbReference>
<comment type="similarity">
    <text evidence="1">Belongs to the metallo-beta-lactamase superfamily.</text>
</comment>
<dbReference type="Pfam" id="PF00753">
    <property type="entry name" value="Lactamase_B"/>
    <property type="match status" value="1"/>
</dbReference>
<organism evidence="7 8">
    <name type="scientific">Cystobacter ferrugineus</name>
    <dbReference type="NCBI Taxonomy" id="83449"/>
    <lineage>
        <taxon>Bacteria</taxon>
        <taxon>Pseudomonadati</taxon>
        <taxon>Myxococcota</taxon>
        <taxon>Myxococcia</taxon>
        <taxon>Myxococcales</taxon>
        <taxon>Cystobacterineae</taxon>
        <taxon>Archangiaceae</taxon>
        <taxon>Cystobacter</taxon>
    </lineage>
</organism>
<proteinExistence type="inferred from homology"/>
<evidence type="ECO:0000256" key="3">
    <source>
        <dbReference type="ARBA" id="ARBA00022801"/>
    </source>
</evidence>
<comment type="caution">
    <text evidence="7">The sequence shown here is derived from an EMBL/GenBank/DDBJ whole genome shotgun (WGS) entry which is preliminary data.</text>
</comment>
<keyword evidence="5" id="KW-0732">Signal</keyword>
<evidence type="ECO:0000256" key="5">
    <source>
        <dbReference type="SAM" id="SignalP"/>
    </source>
</evidence>
<sequence>MVRSNLQGKCSMKKLIGLSLLFTACASLPPAGPHAFVPPPTPATPLQVCWVDTGGVSVPGSYGAGGSTVAATWEVTSAALVIRHPEGDLVLDTGISPHASEEQRELGAWGRFIFSQTAGRNAPRRNLKDALSALGVTRPKALLLSHVHADHAGGVASLPDVPVWLATEEKQLIEAELEHPRGVALPAQARALKGRMVPIPFTAEPYANYDARFDVFGDGSVVVVPTFGHTPGSVATFVNVAPALRFVHVGDLINLRESIERNVGKSWLMRQLTDEDSARTQAEVAKLVQLHARDPELRILPAHDRQAFVELFGADAGEVPPCIGAPPESWRR</sequence>
<dbReference type="SMART" id="SM00849">
    <property type="entry name" value="Lactamase_B"/>
    <property type="match status" value="1"/>
</dbReference>
<dbReference type="SUPFAM" id="SSF56281">
    <property type="entry name" value="Metallo-hydrolase/oxidoreductase"/>
    <property type="match status" value="1"/>
</dbReference>
<feature type="domain" description="Metallo-beta-lactamase" evidence="6">
    <location>
        <begin position="76"/>
        <end position="303"/>
    </location>
</feature>
<dbReference type="InterPro" id="IPR036866">
    <property type="entry name" value="RibonucZ/Hydroxyglut_hydro"/>
</dbReference>
<dbReference type="EMBL" id="MPIN01000008">
    <property type="protein sequence ID" value="OJH37203.1"/>
    <property type="molecule type" value="Genomic_DNA"/>
</dbReference>
<accession>A0A1L9B4R2</accession>
<dbReference type="PROSITE" id="PS51257">
    <property type="entry name" value="PROKAR_LIPOPROTEIN"/>
    <property type="match status" value="1"/>
</dbReference>